<evidence type="ECO:0000256" key="2">
    <source>
        <dbReference type="ARBA" id="ARBA00022963"/>
    </source>
</evidence>
<accession>A0ABZ1IKZ1</accession>
<sequence length="311" mass="33353">MGCNEHPDPRWVRPGRHRVVTSEVDEWVTADGRRVAVFAQEPDSGGHKPVVVLCHGLGGSHRGYAGLGHHLASHGYAVLHPQFRDAFEIAGPEHGLSGVDERSWAADPVAKQRMHELLFDPEQWLSRVSRVHAVLDALAERPDLNAGQVLVAGHSFGAYTAQLLVGTRLSGHETFAHPAVAGAILLSPQGSGDRGLTPDSWREVERPVLVVTGTRDLGARGEGVEWRREPFDRAASPVKHLAVVHDGDHQLGGIPRHETEIGPVAAAIAAVSTAFADRVHGDEAAGAWLATGPFPEIFAHTHQEEAACPTS</sequence>
<dbReference type="PANTHER" id="PTHR10272:SF0">
    <property type="entry name" value="PLATELET-ACTIVATING FACTOR ACETYLHYDROLASE"/>
    <property type="match status" value="1"/>
</dbReference>
<keyword evidence="2" id="KW-0442">Lipid degradation</keyword>
<dbReference type="Proteomes" id="UP001330812">
    <property type="component" value="Chromosome"/>
</dbReference>
<reference evidence="4 5" key="1">
    <citation type="journal article" date="2015" name="Int. J. Syst. Evol. Microbiol.">
        <title>Amycolatopsis rhabdoformis sp. nov., an actinomycete isolated from a tropical forest soil.</title>
        <authorList>
            <person name="Souza W.R."/>
            <person name="Silva R.E."/>
            <person name="Goodfellow M."/>
            <person name="Busarakam K."/>
            <person name="Figueiro F.S."/>
            <person name="Ferreira D."/>
            <person name="Rodrigues-Filho E."/>
            <person name="Moraes L.A.B."/>
            <person name="Zucchi T.D."/>
        </authorList>
    </citation>
    <scope>NUCLEOTIDE SEQUENCE [LARGE SCALE GENOMIC DNA]</scope>
    <source>
        <strain evidence="4 5">NCIMB 14900</strain>
    </source>
</reference>
<keyword evidence="1 4" id="KW-0378">Hydrolase</keyword>
<dbReference type="EMBL" id="CP142149">
    <property type="protein sequence ID" value="WSE34264.1"/>
    <property type="molecule type" value="Genomic_DNA"/>
</dbReference>
<gene>
    <name evidence="4" type="ORF">VSH64_19565</name>
</gene>
<dbReference type="SUPFAM" id="SSF53474">
    <property type="entry name" value="alpha/beta-Hydrolases"/>
    <property type="match status" value="1"/>
</dbReference>
<evidence type="ECO:0000256" key="3">
    <source>
        <dbReference type="ARBA" id="ARBA00023098"/>
    </source>
</evidence>
<dbReference type="InterPro" id="IPR029058">
    <property type="entry name" value="AB_hydrolase_fold"/>
</dbReference>
<keyword evidence="5" id="KW-1185">Reference proteome</keyword>
<dbReference type="GO" id="GO:0016787">
    <property type="term" value="F:hydrolase activity"/>
    <property type="evidence" value="ECO:0007669"/>
    <property type="project" value="UniProtKB-KW"/>
</dbReference>
<dbReference type="Pfam" id="PF07224">
    <property type="entry name" value="Chlorophyllase"/>
    <property type="match status" value="1"/>
</dbReference>
<protein>
    <submittedName>
        <fullName evidence="4">Alpha/beta fold hydrolase</fullName>
    </submittedName>
</protein>
<dbReference type="PANTHER" id="PTHR10272">
    <property type="entry name" value="PLATELET-ACTIVATING FACTOR ACETYLHYDROLASE"/>
    <property type="match status" value="1"/>
</dbReference>
<dbReference type="InterPro" id="IPR017395">
    <property type="entry name" value="Chlorophyllase-like"/>
</dbReference>
<name>A0ABZ1IKZ1_9PSEU</name>
<evidence type="ECO:0000313" key="5">
    <source>
        <dbReference type="Proteomes" id="UP001330812"/>
    </source>
</evidence>
<dbReference type="Gene3D" id="3.40.50.1820">
    <property type="entry name" value="alpha/beta hydrolase"/>
    <property type="match status" value="1"/>
</dbReference>
<proteinExistence type="predicted"/>
<evidence type="ECO:0000256" key="1">
    <source>
        <dbReference type="ARBA" id="ARBA00022801"/>
    </source>
</evidence>
<organism evidence="4 5">
    <name type="scientific">Amycolatopsis rhabdoformis</name>
    <dbReference type="NCBI Taxonomy" id="1448059"/>
    <lineage>
        <taxon>Bacteria</taxon>
        <taxon>Bacillati</taxon>
        <taxon>Actinomycetota</taxon>
        <taxon>Actinomycetes</taxon>
        <taxon>Pseudonocardiales</taxon>
        <taxon>Pseudonocardiaceae</taxon>
        <taxon>Amycolatopsis</taxon>
    </lineage>
</organism>
<keyword evidence="3" id="KW-0443">Lipid metabolism</keyword>
<dbReference type="RefSeq" id="WP_326837065.1">
    <property type="nucleotide sequence ID" value="NZ_CP142149.1"/>
</dbReference>
<evidence type="ECO:0000313" key="4">
    <source>
        <dbReference type="EMBL" id="WSE34264.1"/>
    </source>
</evidence>